<evidence type="ECO:0000313" key="2">
    <source>
        <dbReference type="Proteomes" id="UP000308149"/>
    </source>
</evidence>
<dbReference type="AlphaFoldDB" id="A0A5B7ZMY3"/>
<keyword evidence="2" id="KW-1185">Reference proteome</keyword>
<proteinExistence type="predicted"/>
<sequence>MTIAERMAALVNRLPNLAGAHPELKDIWRVVDDEMASILPHIETESDQRALDDHYRELMQKADLMGLLQPE</sequence>
<name>A0A5B7ZMY3_9GAMM</name>
<accession>A0A5B7ZMY3</accession>
<organism evidence="1 2">
    <name type="scientific">Thermomonas aquatica</name>
    <dbReference type="NCBI Taxonomy" id="2202149"/>
    <lineage>
        <taxon>Bacteria</taxon>
        <taxon>Pseudomonadati</taxon>
        <taxon>Pseudomonadota</taxon>
        <taxon>Gammaproteobacteria</taxon>
        <taxon>Lysobacterales</taxon>
        <taxon>Lysobacteraceae</taxon>
        <taxon>Thermomonas</taxon>
    </lineage>
</organism>
<dbReference type="Proteomes" id="UP000308149">
    <property type="component" value="Chromosome"/>
</dbReference>
<reference evidence="1 2" key="1">
    <citation type="submission" date="2019-06" db="EMBL/GenBank/DDBJ databases">
        <title>Thermomonas aquatica sp. nov., isolated from an industrial wastewater treatment plant.</title>
        <authorList>
            <person name="Jeon J.H."/>
            <person name="Park D.-S."/>
        </authorList>
    </citation>
    <scope>NUCLEOTIDE SEQUENCE [LARGE SCALE GENOMIC DNA]</scope>
    <source>
        <strain evidence="1 2">SY21</strain>
    </source>
</reference>
<dbReference type="RefSeq" id="WP_139714906.1">
    <property type="nucleotide sequence ID" value="NZ_CP040871.1"/>
</dbReference>
<evidence type="ECO:0000313" key="1">
    <source>
        <dbReference type="EMBL" id="QDA56009.1"/>
    </source>
</evidence>
<gene>
    <name evidence="1" type="ORF">FHQ07_01080</name>
</gene>
<dbReference type="KEGG" id="thes:FHQ07_01080"/>
<dbReference type="EMBL" id="CP040871">
    <property type="protein sequence ID" value="QDA56009.1"/>
    <property type="molecule type" value="Genomic_DNA"/>
</dbReference>
<protein>
    <submittedName>
        <fullName evidence="1">Uncharacterized protein</fullName>
    </submittedName>
</protein>